<evidence type="ECO:0000256" key="5">
    <source>
        <dbReference type="ARBA" id="ARBA00022989"/>
    </source>
</evidence>
<dbReference type="InterPro" id="IPR005150">
    <property type="entry name" value="Cellulose_synth"/>
</dbReference>
<proteinExistence type="predicted"/>
<keyword evidence="2" id="KW-0328">Glycosyltransferase</keyword>
<protein>
    <submittedName>
        <fullName evidence="8">Uncharacterized protein</fullName>
    </submittedName>
</protein>
<keyword evidence="9" id="KW-1185">Reference proteome</keyword>
<keyword evidence="5 7" id="KW-1133">Transmembrane helix</keyword>
<feature type="transmembrane region" description="Helical" evidence="7">
    <location>
        <begin position="72"/>
        <end position="91"/>
    </location>
</feature>
<gene>
    <name evidence="8" type="ORF">JRO89_XS03G0108300</name>
</gene>
<sequence length="93" mass="10666">MPLLVYVSREKRPFRPHHFKAGAVNVLVSAQSLQHIKLLPLFIGIRLRQYCSDRTSGMTWQNDKACIPDSVFLLYLLSIDFLCLVSMALRFGL</sequence>
<keyword evidence="6 7" id="KW-0472">Membrane</keyword>
<dbReference type="Pfam" id="PF03552">
    <property type="entry name" value="Cellulose_synt"/>
    <property type="match status" value="1"/>
</dbReference>
<comment type="caution">
    <text evidence="8">The sequence shown here is derived from an EMBL/GenBank/DDBJ whole genome shotgun (WGS) entry which is preliminary data.</text>
</comment>
<keyword evidence="3" id="KW-0808">Transferase</keyword>
<reference evidence="8 9" key="1">
    <citation type="submission" date="2021-02" db="EMBL/GenBank/DDBJ databases">
        <title>Plant Genome Project.</title>
        <authorList>
            <person name="Zhang R.-G."/>
        </authorList>
    </citation>
    <scope>NUCLEOTIDE SEQUENCE [LARGE SCALE GENOMIC DNA]</scope>
    <source>
        <tissue evidence="8">Leaves</tissue>
    </source>
</reference>
<evidence type="ECO:0000256" key="1">
    <source>
        <dbReference type="ARBA" id="ARBA00004308"/>
    </source>
</evidence>
<evidence type="ECO:0000313" key="8">
    <source>
        <dbReference type="EMBL" id="KAH7573287.1"/>
    </source>
</evidence>
<evidence type="ECO:0000256" key="7">
    <source>
        <dbReference type="SAM" id="Phobius"/>
    </source>
</evidence>
<organism evidence="8 9">
    <name type="scientific">Xanthoceras sorbifolium</name>
    <dbReference type="NCBI Taxonomy" id="99658"/>
    <lineage>
        <taxon>Eukaryota</taxon>
        <taxon>Viridiplantae</taxon>
        <taxon>Streptophyta</taxon>
        <taxon>Embryophyta</taxon>
        <taxon>Tracheophyta</taxon>
        <taxon>Spermatophyta</taxon>
        <taxon>Magnoliopsida</taxon>
        <taxon>eudicotyledons</taxon>
        <taxon>Gunneridae</taxon>
        <taxon>Pentapetalae</taxon>
        <taxon>rosids</taxon>
        <taxon>malvids</taxon>
        <taxon>Sapindales</taxon>
        <taxon>Sapindaceae</taxon>
        <taxon>Xanthoceroideae</taxon>
        <taxon>Xanthoceras</taxon>
    </lineage>
</organism>
<comment type="subcellular location">
    <subcellularLocation>
        <location evidence="1">Endomembrane system</location>
    </subcellularLocation>
</comment>
<evidence type="ECO:0000256" key="4">
    <source>
        <dbReference type="ARBA" id="ARBA00022692"/>
    </source>
</evidence>
<accession>A0ABQ8I9H3</accession>
<dbReference type="Proteomes" id="UP000827721">
    <property type="component" value="Unassembled WGS sequence"/>
</dbReference>
<evidence type="ECO:0000313" key="9">
    <source>
        <dbReference type="Proteomes" id="UP000827721"/>
    </source>
</evidence>
<dbReference type="EMBL" id="JAFEMO010000003">
    <property type="protein sequence ID" value="KAH7573287.1"/>
    <property type="molecule type" value="Genomic_DNA"/>
</dbReference>
<evidence type="ECO:0000256" key="2">
    <source>
        <dbReference type="ARBA" id="ARBA00022676"/>
    </source>
</evidence>
<evidence type="ECO:0000256" key="3">
    <source>
        <dbReference type="ARBA" id="ARBA00022679"/>
    </source>
</evidence>
<name>A0ABQ8I9H3_9ROSI</name>
<evidence type="ECO:0000256" key="6">
    <source>
        <dbReference type="ARBA" id="ARBA00023136"/>
    </source>
</evidence>
<keyword evidence="4 7" id="KW-0812">Transmembrane</keyword>